<protein>
    <submittedName>
        <fullName evidence="2">Uncharacterized protein</fullName>
    </submittedName>
</protein>
<evidence type="ECO:0000313" key="2">
    <source>
        <dbReference type="EMBL" id="CAB1418200.1"/>
    </source>
</evidence>
<proteinExistence type="predicted"/>
<feature type="compositionally biased region" description="Acidic residues" evidence="1">
    <location>
        <begin position="1"/>
        <end position="10"/>
    </location>
</feature>
<evidence type="ECO:0000256" key="1">
    <source>
        <dbReference type="SAM" id="MobiDB-lite"/>
    </source>
</evidence>
<evidence type="ECO:0000313" key="3">
    <source>
        <dbReference type="Proteomes" id="UP001153269"/>
    </source>
</evidence>
<dbReference type="Proteomes" id="UP001153269">
    <property type="component" value="Unassembled WGS sequence"/>
</dbReference>
<reference evidence="2" key="1">
    <citation type="submission" date="2020-03" db="EMBL/GenBank/DDBJ databases">
        <authorList>
            <person name="Weist P."/>
        </authorList>
    </citation>
    <scope>NUCLEOTIDE SEQUENCE</scope>
</reference>
<organism evidence="2 3">
    <name type="scientific">Pleuronectes platessa</name>
    <name type="common">European plaice</name>
    <dbReference type="NCBI Taxonomy" id="8262"/>
    <lineage>
        <taxon>Eukaryota</taxon>
        <taxon>Metazoa</taxon>
        <taxon>Chordata</taxon>
        <taxon>Craniata</taxon>
        <taxon>Vertebrata</taxon>
        <taxon>Euteleostomi</taxon>
        <taxon>Actinopterygii</taxon>
        <taxon>Neopterygii</taxon>
        <taxon>Teleostei</taxon>
        <taxon>Neoteleostei</taxon>
        <taxon>Acanthomorphata</taxon>
        <taxon>Carangaria</taxon>
        <taxon>Pleuronectiformes</taxon>
        <taxon>Pleuronectoidei</taxon>
        <taxon>Pleuronectidae</taxon>
        <taxon>Pleuronectes</taxon>
    </lineage>
</organism>
<dbReference type="EMBL" id="CADEAL010000311">
    <property type="protein sequence ID" value="CAB1418200.1"/>
    <property type="molecule type" value="Genomic_DNA"/>
</dbReference>
<sequence>MDNSNEPEDLLDGKIVFQKNKDRTFSKTKEPREKEKQRGRGEREETSAPFIRDYFLDSLACFFPTDCIGNYSSCSAVAMGLPERALGTPAVLSGAPLLSLWRLALLFFSIWELNAQTAVENKPLYIWQTAPPRTHTVTITLSPSIKVTFNLRTERGLMRVITGEKEAGVDGLGGSGTLEDTNTVTPVILGLMRP</sequence>
<feature type="compositionally biased region" description="Basic and acidic residues" evidence="1">
    <location>
        <begin position="19"/>
        <end position="45"/>
    </location>
</feature>
<keyword evidence="3" id="KW-1185">Reference proteome</keyword>
<dbReference type="AlphaFoldDB" id="A0A9N7Y4N5"/>
<comment type="caution">
    <text evidence="2">The sequence shown here is derived from an EMBL/GenBank/DDBJ whole genome shotgun (WGS) entry which is preliminary data.</text>
</comment>
<feature type="region of interest" description="Disordered" evidence="1">
    <location>
        <begin position="1"/>
        <end position="45"/>
    </location>
</feature>
<name>A0A9N7Y4N5_PLEPL</name>
<accession>A0A9N7Y4N5</accession>
<gene>
    <name evidence="2" type="ORF">PLEPLA_LOCUS6022</name>
</gene>